<evidence type="ECO:0000256" key="1">
    <source>
        <dbReference type="ARBA" id="ARBA00010645"/>
    </source>
</evidence>
<dbReference type="EMBL" id="JACDXW010000002">
    <property type="protein sequence ID" value="MCB5363097.1"/>
    <property type="molecule type" value="Genomic_DNA"/>
</dbReference>
<dbReference type="RefSeq" id="WP_226953335.1">
    <property type="nucleotide sequence ID" value="NZ_JACDXW010000002.1"/>
</dbReference>
<dbReference type="SUPFAM" id="SSF54285">
    <property type="entry name" value="MoaD/ThiS"/>
    <property type="match status" value="1"/>
</dbReference>
<dbReference type="Pfam" id="PF03658">
    <property type="entry name" value="Ub-RnfH"/>
    <property type="match status" value="1"/>
</dbReference>
<dbReference type="Gene3D" id="3.10.20.280">
    <property type="entry name" value="RnfH-like"/>
    <property type="match status" value="1"/>
</dbReference>
<dbReference type="PANTHER" id="PTHR37483:SF1">
    <property type="entry name" value="UPF0125 PROTEIN RATB"/>
    <property type="match status" value="1"/>
</dbReference>
<comment type="caution">
    <text evidence="3">The sequence shown here is derived from an EMBL/GenBank/DDBJ whole genome shotgun (WGS) entry which is preliminary data.</text>
</comment>
<evidence type="ECO:0000313" key="4">
    <source>
        <dbReference type="Proteomes" id="UP000776983"/>
    </source>
</evidence>
<evidence type="ECO:0000313" key="3">
    <source>
        <dbReference type="EMBL" id="MCB5363097.1"/>
    </source>
</evidence>
<dbReference type="Proteomes" id="UP000776983">
    <property type="component" value="Unassembled WGS sequence"/>
</dbReference>
<gene>
    <name evidence="3" type="ORF">H0484_04920</name>
</gene>
<proteinExistence type="inferred from homology"/>
<dbReference type="PANTHER" id="PTHR37483">
    <property type="entry name" value="UPF0125 PROTEIN RATB"/>
    <property type="match status" value="1"/>
</dbReference>
<keyword evidence="4" id="KW-1185">Reference proteome</keyword>
<evidence type="ECO:0000256" key="2">
    <source>
        <dbReference type="HAMAP-Rule" id="MF_00460"/>
    </source>
</evidence>
<dbReference type="NCBIfam" id="NF002490">
    <property type="entry name" value="PRK01777.1"/>
    <property type="match status" value="1"/>
</dbReference>
<dbReference type="HAMAP" id="MF_00460">
    <property type="entry name" value="UPF0125_RnfH"/>
    <property type="match status" value="1"/>
</dbReference>
<sequence length="116" mass="13092">MSVSAWVQAGLHVEVIRAWPDRIWRQNVKLNPGATVQQALQASGVFQVFPELAGQALALGIFGRPVQADETLSDGDRIELYRPLRFDPKESRRRRAAHRLAQRQAATVRNVKRARP</sequence>
<accession>A0ABS8CAN5</accession>
<name>A0ABS8CAN5_9BURK</name>
<organism evidence="3 4">
    <name type="scientific">Mesopusillimonas faecipullorum</name>
    <dbReference type="NCBI Taxonomy" id="2755040"/>
    <lineage>
        <taxon>Bacteria</taxon>
        <taxon>Pseudomonadati</taxon>
        <taxon>Pseudomonadota</taxon>
        <taxon>Betaproteobacteria</taxon>
        <taxon>Burkholderiales</taxon>
        <taxon>Alcaligenaceae</taxon>
        <taxon>Mesopusillimonas</taxon>
    </lineage>
</organism>
<comment type="similarity">
    <text evidence="1 2">Belongs to the UPF0125 (RnfH) family.</text>
</comment>
<dbReference type="InterPro" id="IPR005346">
    <property type="entry name" value="RnfH"/>
</dbReference>
<protein>
    <recommendedName>
        <fullName evidence="2">UPF0125 protein H0484_04920</fullName>
    </recommendedName>
</protein>
<dbReference type="InterPro" id="IPR037021">
    <property type="entry name" value="RnfH_sf"/>
</dbReference>
<reference evidence="3 4" key="1">
    <citation type="submission" date="2020-07" db="EMBL/GenBank/DDBJ databases">
        <title>Pusillimonas sp. nov., isolated from poultry manure in Taiwan.</title>
        <authorList>
            <person name="Lin S.-Y."/>
            <person name="Tang Y.-S."/>
            <person name="Young C.-C."/>
        </authorList>
    </citation>
    <scope>NUCLEOTIDE SEQUENCE [LARGE SCALE GENOMIC DNA]</scope>
    <source>
        <strain evidence="3 4">CC-YST705</strain>
    </source>
</reference>
<dbReference type="InterPro" id="IPR016155">
    <property type="entry name" value="Mopterin_synth/thiamin_S_b"/>
</dbReference>